<dbReference type="EMBL" id="JAMD01000022">
    <property type="protein sequence ID" value="KEJ93929.1"/>
    <property type="molecule type" value="Genomic_DNA"/>
</dbReference>
<accession>A0A073IVW6</accession>
<evidence type="ECO:0000313" key="1">
    <source>
        <dbReference type="EMBL" id="KEJ93929.1"/>
    </source>
</evidence>
<dbReference type="RefSeq" id="WP_051694687.1">
    <property type="nucleotide sequence ID" value="NZ_CP054599.1"/>
</dbReference>
<dbReference type="Proteomes" id="UP000027746">
    <property type="component" value="Unassembled WGS sequence"/>
</dbReference>
<organism evidence="1 2">
    <name type="scientific">Pseudosulfitobacter pseudonitzschiae</name>
    <dbReference type="NCBI Taxonomy" id="1402135"/>
    <lineage>
        <taxon>Bacteria</taxon>
        <taxon>Pseudomonadati</taxon>
        <taxon>Pseudomonadota</taxon>
        <taxon>Alphaproteobacteria</taxon>
        <taxon>Rhodobacterales</taxon>
        <taxon>Roseobacteraceae</taxon>
        <taxon>Pseudosulfitobacter</taxon>
    </lineage>
</organism>
<name>A0A073IVW6_9RHOB</name>
<reference evidence="1 2" key="1">
    <citation type="submission" date="2014-01" db="EMBL/GenBank/DDBJ databases">
        <title>Sulfitobacter sp. H3 (MCCC 1A00686) Genome Sequencing.</title>
        <authorList>
            <person name="Lai Q."/>
            <person name="Hong Z."/>
        </authorList>
    </citation>
    <scope>NUCLEOTIDE SEQUENCE [LARGE SCALE GENOMIC DNA]</scope>
    <source>
        <strain evidence="1 2">H3</strain>
    </source>
</reference>
<evidence type="ECO:0000313" key="2">
    <source>
        <dbReference type="Proteomes" id="UP000027746"/>
    </source>
</evidence>
<protein>
    <submittedName>
        <fullName evidence="1">Uncharacterized protein</fullName>
    </submittedName>
</protein>
<dbReference type="AlphaFoldDB" id="A0A073IVW6"/>
<proteinExistence type="predicted"/>
<gene>
    <name evidence="1" type="ORF">SUH3_12140</name>
</gene>
<keyword evidence="2" id="KW-1185">Reference proteome</keyword>
<dbReference type="GeneID" id="68869774"/>
<sequence length="163" mass="18047">MSVADFNATDLSDDVDLLSLSMAQFYAAHDRVVARHEAERSNPKHGRKDTEVRPVWPQEWRRTQADHGVGRQLSRFWCAVLQQAILEACEEYAKRGQVPAWVGSRGPREVGNLAGLNGEAVAEVLQGHFASQAGVMDLHAAIRAGASHEPRKAAREKQKVDQL</sequence>
<dbReference type="OrthoDB" id="7874956at2"/>
<comment type="caution">
    <text evidence="1">The sequence shown here is derived from an EMBL/GenBank/DDBJ whole genome shotgun (WGS) entry which is preliminary data.</text>
</comment>